<reference evidence="3" key="1">
    <citation type="journal article" date="2017" name="Genome Biol.">
        <title>Comparative genomics reveals high biological diversity and specific adaptations in the industrially and medically important fungal genus Aspergillus.</title>
        <authorList>
            <person name="de Vries R.P."/>
            <person name="Riley R."/>
            <person name="Wiebenga A."/>
            <person name="Aguilar-Osorio G."/>
            <person name="Amillis S."/>
            <person name="Uchima C.A."/>
            <person name="Anderluh G."/>
            <person name="Asadollahi M."/>
            <person name="Askin M."/>
            <person name="Barry K."/>
            <person name="Battaglia E."/>
            <person name="Bayram O."/>
            <person name="Benocci T."/>
            <person name="Braus-Stromeyer S.A."/>
            <person name="Caldana C."/>
            <person name="Canovas D."/>
            <person name="Cerqueira G.C."/>
            <person name="Chen F."/>
            <person name="Chen W."/>
            <person name="Choi C."/>
            <person name="Clum A."/>
            <person name="Dos Santos R.A."/>
            <person name="Damasio A.R."/>
            <person name="Diallinas G."/>
            <person name="Emri T."/>
            <person name="Fekete E."/>
            <person name="Flipphi M."/>
            <person name="Freyberg S."/>
            <person name="Gallo A."/>
            <person name="Gournas C."/>
            <person name="Habgood R."/>
            <person name="Hainaut M."/>
            <person name="Harispe M.L."/>
            <person name="Henrissat B."/>
            <person name="Hilden K.S."/>
            <person name="Hope R."/>
            <person name="Hossain A."/>
            <person name="Karabika E."/>
            <person name="Karaffa L."/>
            <person name="Karanyi Z."/>
            <person name="Krasevec N."/>
            <person name="Kuo A."/>
            <person name="Kusch H."/>
            <person name="LaButti K."/>
            <person name="Lagendijk E.L."/>
            <person name="Lapidus A."/>
            <person name="Levasseur A."/>
            <person name="Lindquist E."/>
            <person name="Lipzen A."/>
            <person name="Logrieco A.F."/>
            <person name="MacCabe A."/>
            <person name="Maekelae M.R."/>
            <person name="Malavazi I."/>
            <person name="Melin P."/>
            <person name="Meyer V."/>
            <person name="Mielnichuk N."/>
            <person name="Miskei M."/>
            <person name="Molnar A.P."/>
            <person name="Mule G."/>
            <person name="Ngan C.Y."/>
            <person name="Orejas M."/>
            <person name="Orosz E."/>
            <person name="Ouedraogo J.P."/>
            <person name="Overkamp K.M."/>
            <person name="Park H.-S."/>
            <person name="Perrone G."/>
            <person name="Piumi F."/>
            <person name="Punt P.J."/>
            <person name="Ram A.F."/>
            <person name="Ramon A."/>
            <person name="Rauscher S."/>
            <person name="Record E."/>
            <person name="Riano-Pachon D.M."/>
            <person name="Robert V."/>
            <person name="Roehrig J."/>
            <person name="Ruller R."/>
            <person name="Salamov A."/>
            <person name="Salih N.S."/>
            <person name="Samson R.A."/>
            <person name="Sandor E."/>
            <person name="Sanguinetti M."/>
            <person name="Schuetze T."/>
            <person name="Sepcic K."/>
            <person name="Shelest E."/>
            <person name="Sherlock G."/>
            <person name="Sophianopoulou V."/>
            <person name="Squina F.M."/>
            <person name="Sun H."/>
            <person name="Susca A."/>
            <person name="Todd R.B."/>
            <person name="Tsang A."/>
            <person name="Unkles S.E."/>
            <person name="van de Wiele N."/>
            <person name="van Rossen-Uffink D."/>
            <person name="Oliveira J.V."/>
            <person name="Vesth T.C."/>
            <person name="Visser J."/>
            <person name="Yu J.-H."/>
            <person name="Zhou M."/>
            <person name="Andersen M.R."/>
            <person name="Archer D.B."/>
            <person name="Baker S.E."/>
            <person name="Benoit I."/>
            <person name="Brakhage A.A."/>
            <person name="Braus G.H."/>
            <person name="Fischer R."/>
            <person name="Frisvad J.C."/>
            <person name="Goldman G.H."/>
            <person name="Houbraken J."/>
            <person name="Oakley B."/>
            <person name="Pocsi I."/>
            <person name="Scazzocchio C."/>
            <person name="Seiboth B."/>
            <person name="vanKuyk P.A."/>
            <person name="Wortman J."/>
            <person name="Dyer P.S."/>
            <person name="Grigoriev I.V."/>
        </authorList>
    </citation>
    <scope>NUCLEOTIDE SEQUENCE [LARGE SCALE GENOMIC DNA]</scope>
    <source>
        <strain evidence="3">ITEM 5010</strain>
    </source>
</reference>
<dbReference type="VEuPathDB" id="FungiDB:ASPCADRAFT_211175"/>
<name>A0A1R3RA33_ASPC5</name>
<evidence type="ECO:0000313" key="2">
    <source>
        <dbReference type="EMBL" id="OOF91344.1"/>
    </source>
</evidence>
<gene>
    <name evidence="2" type="ORF">ASPCADRAFT_211175</name>
</gene>
<dbReference type="EMBL" id="KV907511">
    <property type="protein sequence ID" value="OOF91344.1"/>
    <property type="molecule type" value="Genomic_DNA"/>
</dbReference>
<accession>A0A1R3RA33</accession>
<organism evidence="2 3">
    <name type="scientific">Aspergillus carbonarius (strain ITEM 5010)</name>
    <dbReference type="NCBI Taxonomy" id="602072"/>
    <lineage>
        <taxon>Eukaryota</taxon>
        <taxon>Fungi</taxon>
        <taxon>Dikarya</taxon>
        <taxon>Ascomycota</taxon>
        <taxon>Pezizomycotina</taxon>
        <taxon>Eurotiomycetes</taxon>
        <taxon>Eurotiomycetidae</taxon>
        <taxon>Eurotiales</taxon>
        <taxon>Aspergillaceae</taxon>
        <taxon>Aspergillus</taxon>
        <taxon>Aspergillus subgen. Circumdati</taxon>
    </lineage>
</organism>
<evidence type="ECO:0000313" key="3">
    <source>
        <dbReference type="Proteomes" id="UP000188318"/>
    </source>
</evidence>
<dbReference type="Proteomes" id="UP000188318">
    <property type="component" value="Unassembled WGS sequence"/>
</dbReference>
<dbReference type="AlphaFoldDB" id="A0A1R3RA33"/>
<evidence type="ECO:0000256" key="1">
    <source>
        <dbReference type="SAM" id="MobiDB-lite"/>
    </source>
</evidence>
<feature type="region of interest" description="Disordered" evidence="1">
    <location>
        <begin position="55"/>
        <end position="84"/>
    </location>
</feature>
<sequence length="84" mass="9241">MIPVHATPHSLGLTRERRMLWGTEEIASNEGSLCTMHTAPGICLTRPLHFISADFTPPPPTCSTRDDGDTKRKQKSSAFNYLGS</sequence>
<protein>
    <submittedName>
        <fullName evidence="2">Uncharacterized protein</fullName>
    </submittedName>
</protein>
<proteinExistence type="predicted"/>
<keyword evidence="3" id="KW-1185">Reference proteome</keyword>